<dbReference type="Proteomes" id="UP000003340">
    <property type="component" value="Unassembled WGS sequence"/>
</dbReference>
<feature type="transmembrane region" description="Helical" evidence="1">
    <location>
        <begin position="71"/>
        <end position="93"/>
    </location>
</feature>
<gene>
    <name evidence="2" type="ORF">CLOSTMETH_03876</name>
</gene>
<evidence type="ECO:0000313" key="3">
    <source>
        <dbReference type="Proteomes" id="UP000003340"/>
    </source>
</evidence>
<comment type="caution">
    <text evidence="2">The sequence shown here is derived from an EMBL/GenBank/DDBJ whole genome shotgun (WGS) entry which is preliminary data.</text>
</comment>
<proteinExistence type="predicted"/>
<dbReference type="STRING" id="537013.CLOSTMETH_03876"/>
<dbReference type="HOGENOM" id="CLU_128087_0_0_9"/>
<feature type="transmembrane region" description="Helical" evidence="1">
    <location>
        <begin position="44"/>
        <end position="65"/>
    </location>
</feature>
<keyword evidence="1" id="KW-0472">Membrane</keyword>
<reference evidence="2 3" key="1">
    <citation type="submission" date="2009-01" db="EMBL/GenBank/DDBJ databases">
        <authorList>
            <person name="Fulton L."/>
            <person name="Clifton S."/>
            <person name="Fulton B."/>
            <person name="Xu J."/>
            <person name="Minx P."/>
            <person name="Pepin K.H."/>
            <person name="Johnson M."/>
            <person name="Bhonagiri V."/>
            <person name="Nash W.E."/>
            <person name="Mardis E.R."/>
            <person name="Wilson R.K."/>
        </authorList>
    </citation>
    <scope>NUCLEOTIDE SEQUENCE [LARGE SCALE GENOMIC DNA]</scope>
    <source>
        <strain evidence="2 3">DSM 5476</strain>
    </source>
</reference>
<feature type="transmembrane region" description="Helical" evidence="1">
    <location>
        <begin position="122"/>
        <end position="139"/>
    </location>
</feature>
<dbReference type="AlphaFoldDB" id="C0EJ30"/>
<dbReference type="eggNOG" id="ENOG5032XD8">
    <property type="taxonomic scope" value="Bacteria"/>
</dbReference>
<accession>C0EJ30</accession>
<evidence type="ECO:0000256" key="1">
    <source>
        <dbReference type="SAM" id="Phobius"/>
    </source>
</evidence>
<evidence type="ECO:0000313" key="2">
    <source>
        <dbReference type="EMBL" id="EEG28495.1"/>
    </source>
</evidence>
<feature type="transmembrane region" description="Helical" evidence="1">
    <location>
        <begin position="145"/>
        <end position="167"/>
    </location>
</feature>
<reference evidence="2 3" key="2">
    <citation type="submission" date="2009-02" db="EMBL/GenBank/DDBJ databases">
        <title>Draft genome sequence of Clostridium methylpentosum (DSM 5476).</title>
        <authorList>
            <person name="Sudarsanam P."/>
            <person name="Ley R."/>
            <person name="Guruge J."/>
            <person name="Turnbaugh P.J."/>
            <person name="Mahowald M."/>
            <person name="Liep D."/>
            <person name="Gordon J."/>
        </authorList>
    </citation>
    <scope>NUCLEOTIDE SEQUENCE [LARGE SCALE GENOMIC DNA]</scope>
    <source>
        <strain evidence="2 3">DSM 5476</strain>
    </source>
</reference>
<sequence length="180" mass="20276">MGSLRGILLIFGRAVSALIQIRPDCNKRGGAQMNTKFRVKRNTLLLIAGLVWMAAGVNILRIGVVEWGGHWHWPLVEFLTAAVVFGLFFRFVFSKMVNKHSRRIRGYQAEQIPVYRFFDGKSYLIMACMITFGIVLRASHLLPPLFIGVFYTGLGASLAGAGIFFVVRFCRRFAEQPSEC</sequence>
<protein>
    <recommendedName>
        <fullName evidence="4">Transmembrane protein</fullName>
    </recommendedName>
</protein>
<dbReference type="EMBL" id="ACEC01000136">
    <property type="protein sequence ID" value="EEG28495.1"/>
    <property type="molecule type" value="Genomic_DNA"/>
</dbReference>
<keyword evidence="1" id="KW-0812">Transmembrane</keyword>
<name>C0EJ30_9FIRM</name>
<keyword evidence="1" id="KW-1133">Transmembrane helix</keyword>
<organism evidence="2 3">
    <name type="scientific">[Clostridium] methylpentosum DSM 5476</name>
    <dbReference type="NCBI Taxonomy" id="537013"/>
    <lineage>
        <taxon>Bacteria</taxon>
        <taxon>Bacillati</taxon>
        <taxon>Bacillota</taxon>
        <taxon>Clostridia</taxon>
        <taxon>Eubacteriales</taxon>
        <taxon>Oscillospiraceae</taxon>
        <taxon>Oscillospiraceae incertae sedis</taxon>
    </lineage>
</organism>
<evidence type="ECO:0008006" key="4">
    <source>
        <dbReference type="Google" id="ProtNLM"/>
    </source>
</evidence>
<keyword evidence="3" id="KW-1185">Reference proteome</keyword>